<evidence type="ECO:0000313" key="2">
    <source>
        <dbReference type="Proteomes" id="UP000298030"/>
    </source>
</evidence>
<reference evidence="1 2" key="1">
    <citation type="journal article" date="2019" name="Nat. Ecol. Evol.">
        <title>Megaphylogeny resolves global patterns of mushroom evolution.</title>
        <authorList>
            <person name="Varga T."/>
            <person name="Krizsan K."/>
            <person name="Foldi C."/>
            <person name="Dima B."/>
            <person name="Sanchez-Garcia M."/>
            <person name="Sanchez-Ramirez S."/>
            <person name="Szollosi G.J."/>
            <person name="Szarkandi J.G."/>
            <person name="Papp V."/>
            <person name="Albert L."/>
            <person name="Andreopoulos W."/>
            <person name="Angelini C."/>
            <person name="Antonin V."/>
            <person name="Barry K.W."/>
            <person name="Bougher N.L."/>
            <person name="Buchanan P."/>
            <person name="Buyck B."/>
            <person name="Bense V."/>
            <person name="Catcheside P."/>
            <person name="Chovatia M."/>
            <person name="Cooper J."/>
            <person name="Damon W."/>
            <person name="Desjardin D."/>
            <person name="Finy P."/>
            <person name="Geml J."/>
            <person name="Haridas S."/>
            <person name="Hughes K."/>
            <person name="Justo A."/>
            <person name="Karasinski D."/>
            <person name="Kautmanova I."/>
            <person name="Kiss B."/>
            <person name="Kocsube S."/>
            <person name="Kotiranta H."/>
            <person name="LaButti K.M."/>
            <person name="Lechner B.E."/>
            <person name="Liimatainen K."/>
            <person name="Lipzen A."/>
            <person name="Lukacs Z."/>
            <person name="Mihaltcheva S."/>
            <person name="Morgado L.N."/>
            <person name="Niskanen T."/>
            <person name="Noordeloos M.E."/>
            <person name="Ohm R.A."/>
            <person name="Ortiz-Santana B."/>
            <person name="Ovrebo C."/>
            <person name="Racz N."/>
            <person name="Riley R."/>
            <person name="Savchenko A."/>
            <person name="Shiryaev A."/>
            <person name="Soop K."/>
            <person name="Spirin V."/>
            <person name="Szebenyi C."/>
            <person name="Tomsovsky M."/>
            <person name="Tulloss R.E."/>
            <person name="Uehling J."/>
            <person name="Grigoriev I.V."/>
            <person name="Vagvolgyi C."/>
            <person name="Papp T."/>
            <person name="Martin F.M."/>
            <person name="Miettinen O."/>
            <person name="Hibbett D.S."/>
            <person name="Nagy L.G."/>
        </authorList>
    </citation>
    <scope>NUCLEOTIDE SEQUENCE [LARGE SCALE GENOMIC DNA]</scope>
    <source>
        <strain evidence="1 2">FP101781</strain>
    </source>
</reference>
<sequence>MQASSHCQPQTSDNITPRINEDIDINDFRHLKGRLFQMISDAEVEIQTLRFSQPPVLQVPPTLPTDTIEVLSEFRLLAYYFFKERVFPRIEALEQERQRLAATYNALFPIHRLSEEALTKIFLFATLESVDARGSWLQCHWPFKSVILSHVCQIWRNLAVTCPQLWSTVHLSYPQLSVVHLSRRMDSPITVIWEGASQGREHKQHSLLLQILSQDVDRIRHFVSQCHVPLLETVMGWAHPHKPDASALETLVVDNPGEGHREFLRQGFPSLRHLDINRFHLSWSYLPLSATLTHLEIRSEGGRNRAKASTFLKSLVSLWNLQSLHLSENLPDLSLLPDNTPPFLLPSLRFLSLMDSVGYIADFLSLVRTYVVADAHVYCIGKDEDEGRQPLTTLARLTDKIFASTRNGRAIRKNPIP</sequence>
<organism evidence="1 2">
    <name type="scientific">Coprinellus micaceus</name>
    <name type="common">Glistening ink-cap mushroom</name>
    <name type="synonym">Coprinus micaceus</name>
    <dbReference type="NCBI Taxonomy" id="71717"/>
    <lineage>
        <taxon>Eukaryota</taxon>
        <taxon>Fungi</taxon>
        <taxon>Dikarya</taxon>
        <taxon>Basidiomycota</taxon>
        <taxon>Agaricomycotina</taxon>
        <taxon>Agaricomycetes</taxon>
        <taxon>Agaricomycetidae</taxon>
        <taxon>Agaricales</taxon>
        <taxon>Agaricineae</taxon>
        <taxon>Psathyrellaceae</taxon>
        <taxon>Coprinellus</taxon>
    </lineage>
</organism>
<keyword evidence="2" id="KW-1185">Reference proteome</keyword>
<dbReference type="OrthoDB" id="3365698at2759"/>
<evidence type="ECO:0008006" key="3">
    <source>
        <dbReference type="Google" id="ProtNLM"/>
    </source>
</evidence>
<accession>A0A4Y7TRA3</accession>
<name>A0A4Y7TRA3_COPMI</name>
<gene>
    <name evidence="1" type="ORF">FA13DRAFT_1893308</name>
</gene>
<dbReference type="AlphaFoldDB" id="A0A4Y7TRA3"/>
<comment type="caution">
    <text evidence="1">The sequence shown here is derived from an EMBL/GenBank/DDBJ whole genome shotgun (WGS) entry which is preliminary data.</text>
</comment>
<dbReference type="STRING" id="71717.A0A4Y7TRA3"/>
<dbReference type="InterPro" id="IPR032675">
    <property type="entry name" value="LRR_dom_sf"/>
</dbReference>
<dbReference type="Gene3D" id="3.80.10.10">
    <property type="entry name" value="Ribonuclease Inhibitor"/>
    <property type="match status" value="1"/>
</dbReference>
<proteinExistence type="predicted"/>
<dbReference type="EMBL" id="QPFP01000005">
    <property type="protein sequence ID" value="TEB36715.1"/>
    <property type="molecule type" value="Genomic_DNA"/>
</dbReference>
<protein>
    <recommendedName>
        <fullName evidence="3">F-box domain-containing protein</fullName>
    </recommendedName>
</protein>
<dbReference type="SUPFAM" id="SSF52047">
    <property type="entry name" value="RNI-like"/>
    <property type="match status" value="1"/>
</dbReference>
<evidence type="ECO:0000313" key="1">
    <source>
        <dbReference type="EMBL" id="TEB36715.1"/>
    </source>
</evidence>
<dbReference type="Proteomes" id="UP000298030">
    <property type="component" value="Unassembled WGS sequence"/>
</dbReference>